<dbReference type="RefSeq" id="WP_344667287.1">
    <property type="nucleotide sequence ID" value="NZ_BAAAQN010000023.1"/>
</dbReference>
<evidence type="ECO:0008006" key="5">
    <source>
        <dbReference type="Google" id="ProtNLM"/>
    </source>
</evidence>
<comment type="caution">
    <text evidence="3">The sequence shown here is derived from an EMBL/GenBank/DDBJ whole genome shotgun (WGS) entry which is preliminary data.</text>
</comment>
<dbReference type="PANTHER" id="PTHR44103">
    <property type="entry name" value="PROPROTEIN CONVERTASE P"/>
    <property type="match status" value="1"/>
</dbReference>
<dbReference type="PANTHER" id="PTHR44103:SF1">
    <property type="entry name" value="PROPROTEIN CONVERTASE P"/>
    <property type="match status" value="1"/>
</dbReference>
<feature type="signal peptide" evidence="2">
    <location>
        <begin position="1"/>
        <end position="33"/>
    </location>
</feature>
<dbReference type="Pfam" id="PF13517">
    <property type="entry name" value="FG-GAP_3"/>
    <property type="match status" value="1"/>
</dbReference>
<protein>
    <recommendedName>
        <fullName evidence="5">VCBS repeat-containing protein</fullName>
    </recommendedName>
</protein>
<dbReference type="InterPro" id="IPR013517">
    <property type="entry name" value="FG-GAP"/>
</dbReference>
<proteinExistence type="predicted"/>
<accession>A0ABN2UFA9</accession>
<reference evidence="3 4" key="1">
    <citation type="journal article" date="2019" name="Int. J. Syst. Evol. Microbiol.">
        <title>The Global Catalogue of Microorganisms (GCM) 10K type strain sequencing project: providing services to taxonomists for standard genome sequencing and annotation.</title>
        <authorList>
            <consortium name="The Broad Institute Genomics Platform"/>
            <consortium name="The Broad Institute Genome Sequencing Center for Infectious Disease"/>
            <person name="Wu L."/>
            <person name="Ma J."/>
        </authorList>
    </citation>
    <scope>NUCLEOTIDE SEQUENCE [LARGE SCALE GENOMIC DNA]</scope>
    <source>
        <strain evidence="3 4">JCM 16014</strain>
    </source>
</reference>
<dbReference type="SUPFAM" id="SSF69318">
    <property type="entry name" value="Integrin alpha N-terminal domain"/>
    <property type="match status" value="2"/>
</dbReference>
<dbReference type="InterPro" id="IPR028994">
    <property type="entry name" value="Integrin_alpha_N"/>
</dbReference>
<organism evidence="3 4">
    <name type="scientific">Catenulispora yoronensis</name>
    <dbReference type="NCBI Taxonomy" id="450799"/>
    <lineage>
        <taxon>Bacteria</taxon>
        <taxon>Bacillati</taxon>
        <taxon>Actinomycetota</taxon>
        <taxon>Actinomycetes</taxon>
        <taxon>Catenulisporales</taxon>
        <taxon>Catenulisporaceae</taxon>
        <taxon>Catenulispora</taxon>
    </lineage>
</organism>
<dbReference type="EMBL" id="BAAAQN010000023">
    <property type="protein sequence ID" value="GAA2036385.1"/>
    <property type="molecule type" value="Genomic_DNA"/>
</dbReference>
<gene>
    <name evidence="3" type="ORF">GCM10009839_41600</name>
</gene>
<evidence type="ECO:0000256" key="1">
    <source>
        <dbReference type="ARBA" id="ARBA00022729"/>
    </source>
</evidence>
<evidence type="ECO:0000313" key="3">
    <source>
        <dbReference type="EMBL" id="GAA2036385.1"/>
    </source>
</evidence>
<sequence length="475" mass="51027">MFETLFGRLAGVFLALITFISTLTFATAPTASAASGVGGTITRSEILQRAQYWVDQGYVYSPDAPNKYTYSPDAAGKSYRNDCSGLVSEAWHLSSSQTTDSFPGSGLITNLSGLDQLKPGDAVLRTGHIELFARWKSASDHTQGAYVYSFNRAGETVENPTTVSNFGNLGFDSWSDLNTYHAVRYIHVVDDPPPAFAGRQLADLDGNGYPELIGRSPDGKLVAYPHKATSVVSSSSWDSPIQIGAGWGIYDTYLFADLNGDGRPEIIGRRPDGALIAYPHKATSTISMSTWDTPIQIGAGWGIFDLIFAVDLNNDGRPELVGRKPDGTMWAYPHKATSAIAGSSWDGPVQIGAGWNIFDMVAIADLGNTGDPAKAGPELIGRKPDGTIYEYPHKATTTIGESMWDNPTQFGAGWQTYTSFLTGDLNGDGRTELVARTASGALNAYVHKATDIIDSSAWQPGFQIGAGWNVFDETD</sequence>
<keyword evidence="4" id="KW-1185">Reference proteome</keyword>
<feature type="chain" id="PRO_5046884186" description="VCBS repeat-containing protein" evidence="2">
    <location>
        <begin position="34"/>
        <end position="475"/>
    </location>
</feature>
<evidence type="ECO:0000256" key="2">
    <source>
        <dbReference type="SAM" id="SignalP"/>
    </source>
</evidence>
<name>A0ABN2UFA9_9ACTN</name>
<dbReference type="Gene3D" id="3.90.1720.10">
    <property type="entry name" value="endopeptidase domain like (from Nostoc punctiforme)"/>
    <property type="match status" value="1"/>
</dbReference>
<keyword evidence="1 2" id="KW-0732">Signal</keyword>
<dbReference type="Proteomes" id="UP001500751">
    <property type="component" value="Unassembled WGS sequence"/>
</dbReference>
<evidence type="ECO:0000313" key="4">
    <source>
        <dbReference type="Proteomes" id="UP001500751"/>
    </source>
</evidence>